<dbReference type="NCBIfam" id="TIGR01730">
    <property type="entry name" value="RND_mfp"/>
    <property type="match status" value="1"/>
</dbReference>
<dbReference type="HOGENOM" id="CLU_018816_1_4_9"/>
<dbReference type="GO" id="GO:0015562">
    <property type="term" value="F:efflux transmembrane transporter activity"/>
    <property type="evidence" value="ECO:0007669"/>
    <property type="project" value="TreeGrafter"/>
</dbReference>
<dbReference type="Gene3D" id="1.10.287.470">
    <property type="entry name" value="Helix hairpin bin"/>
    <property type="match status" value="1"/>
</dbReference>
<keyword evidence="2" id="KW-0732">Signal</keyword>
<dbReference type="GO" id="GO:1990281">
    <property type="term" value="C:efflux pump complex"/>
    <property type="evidence" value="ECO:0007669"/>
    <property type="project" value="TreeGrafter"/>
</dbReference>
<keyword evidence="6" id="KW-1185">Reference proteome</keyword>
<dbReference type="AlphaFoldDB" id="C8VY83"/>
<dbReference type="OrthoDB" id="9813047at2"/>
<evidence type="ECO:0000259" key="4">
    <source>
        <dbReference type="Pfam" id="PF25989"/>
    </source>
</evidence>
<dbReference type="InterPro" id="IPR058624">
    <property type="entry name" value="MdtA-like_HH"/>
</dbReference>
<dbReference type="Gene3D" id="2.40.420.20">
    <property type="match status" value="1"/>
</dbReference>
<dbReference type="Pfam" id="PF25876">
    <property type="entry name" value="HH_MFP_RND"/>
    <property type="match status" value="1"/>
</dbReference>
<dbReference type="RefSeq" id="WP_015757469.1">
    <property type="nucleotide sequence ID" value="NC_013216.1"/>
</dbReference>
<dbReference type="PANTHER" id="PTHR30469">
    <property type="entry name" value="MULTIDRUG RESISTANCE PROTEIN MDTA"/>
    <property type="match status" value="1"/>
</dbReference>
<organism evidence="5 6">
    <name type="scientific">Desulfofarcimen acetoxidans (strain ATCC 49208 / DSM 771 / KCTC 5769 / VKM B-1644 / 5575)</name>
    <name type="common">Desulfotomaculum acetoxidans</name>
    <dbReference type="NCBI Taxonomy" id="485916"/>
    <lineage>
        <taxon>Bacteria</taxon>
        <taxon>Bacillati</taxon>
        <taxon>Bacillota</taxon>
        <taxon>Clostridia</taxon>
        <taxon>Eubacteriales</taxon>
        <taxon>Peptococcaceae</taxon>
        <taxon>Desulfofarcimen</taxon>
    </lineage>
</organism>
<feature type="chain" id="PRO_5002992344" evidence="2">
    <location>
        <begin position="20"/>
        <end position="352"/>
    </location>
</feature>
<dbReference type="PANTHER" id="PTHR30469:SF15">
    <property type="entry name" value="HLYD FAMILY OF SECRETION PROTEINS"/>
    <property type="match status" value="1"/>
</dbReference>
<dbReference type="SUPFAM" id="SSF111369">
    <property type="entry name" value="HlyD-like secretion proteins"/>
    <property type="match status" value="1"/>
</dbReference>
<accession>C8VY83</accession>
<dbReference type="InterPro" id="IPR058637">
    <property type="entry name" value="YknX-like_C"/>
</dbReference>
<feature type="domain" description="Multidrug resistance protein MdtA-like alpha-helical hairpin" evidence="3">
    <location>
        <begin position="112"/>
        <end position="162"/>
    </location>
</feature>
<evidence type="ECO:0000256" key="1">
    <source>
        <dbReference type="ARBA" id="ARBA00009477"/>
    </source>
</evidence>
<evidence type="ECO:0000313" key="6">
    <source>
        <dbReference type="Proteomes" id="UP000002217"/>
    </source>
</evidence>
<dbReference type="Pfam" id="PF25989">
    <property type="entry name" value="YknX_C"/>
    <property type="match status" value="1"/>
</dbReference>
<evidence type="ECO:0000259" key="3">
    <source>
        <dbReference type="Pfam" id="PF25876"/>
    </source>
</evidence>
<dbReference type="EMBL" id="CP001720">
    <property type="protein sequence ID" value="ACV62764.1"/>
    <property type="molecule type" value="Genomic_DNA"/>
</dbReference>
<evidence type="ECO:0000256" key="2">
    <source>
        <dbReference type="SAM" id="SignalP"/>
    </source>
</evidence>
<reference evidence="5 6" key="1">
    <citation type="journal article" date="2009" name="Stand. Genomic Sci.">
        <title>Complete genome sequence of Desulfotomaculum acetoxidans type strain (5575).</title>
        <authorList>
            <person name="Spring S."/>
            <person name="Lapidus A."/>
            <person name="Schroder M."/>
            <person name="Gleim D."/>
            <person name="Sims D."/>
            <person name="Meincke L."/>
            <person name="Glavina Del Rio T."/>
            <person name="Tice H."/>
            <person name="Copeland A."/>
            <person name="Cheng J.F."/>
            <person name="Lucas S."/>
            <person name="Chen F."/>
            <person name="Nolan M."/>
            <person name="Bruce D."/>
            <person name="Goodwin L."/>
            <person name="Pitluck S."/>
            <person name="Ivanova N."/>
            <person name="Mavromatis K."/>
            <person name="Mikhailova N."/>
            <person name="Pati A."/>
            <person name="Chen A."/>
            <person name="Palaniappan K."/>
            <person name="Land M."/>
            <person name="Hauser L."/>
            <person name="Chang Y.J."/>
            <person name="Jeffries C.D."/>
            <person name="Chain P."/>
            <person name="Saunders E."/>
            <person name="Brettin T."/>
            <person name="Detter J.C."/>
            <person name="Goker M."/>
            <person name="Bristow J."/>
            <person name="Eisen J.A."/>
            <person name="Markowitz V."/>
            <person name="Hugenholtz P."/>
            <person name="Kyrpides N.C."/>
            <person name="Klenk H.P."/>
            <person name="Han C."/>
        </authorList>
    </citation>
    <scope>NUCLEOTIDE SEQUENCE [LARGE SCALE GENOMIC DNA]</scope>
    <source>
        <strain evidence="6">ATCC 49208 / DSM 771 / VKM B-1644</strain>
    </source>
</reference>
<evidence type="ECO:0000313" key="5">
    <source>
        <dbReference type="EMBL" id="ACV62764.1"/>
    </source>
</evidence>
<sequence>MRSLLAVLLAILTVIVSGCKESPTTRTQPVPKVVVEEVKLSVVESMLQTKGPVKPWKLANLSFQIAGKVNQGPLELGTRVIAGTVIAQLDDADYRVQVEAAQNQMSLIAVDTERTKRDLDRYEQLFSESAISQKDLDDARDQHKAALAKAGQAESAFKQANLMVEHSTLSAPFAGIILDRLIEQGEMVAVGTPVVTLGQTDRVKVAITVPSDQINAWRENARAVVFAQNGHKYDAAVYKVSPEAKGDTGSFEIELAVANTKNEFIPGQVVTVEHRIESEKGLWVPLKAVVSYGEELKYIYILNTNNSVKRSNVKLGSLSGEKVRVIEGIKAGDRIVVTMPENLREGERVEVK</sequence>
<dbReference type="InterPro" id="IPR006143">
    <property type="entry name" value="RND_pump_MFP"/>
</dbReference>
<proteinExistence type="inferred from homology"/>
<dbReference type="Gene3D" id="2.40.30.170">
    <property type="match status" value="1"/>
</dbReference>
<feature type="domain" description="YknX-like C-terminal permuted SH3-like" evidence="4">
    <location>
        <begin position="282"/>
        <end position="351"/>
    </location>
</feature>
<dbReference type="Proteomes" id="UP000002217">
    <property type="component" value="Chromosome"/>
</dbReference>
<name>C8VY83_DESAS</name>
<dbReference type="Gene3D" id="2.40.50.100">
    <property type="match status" value="1"/>
</dbReference>
<dbReference type="KEGG" id="dae:Dtox_1924"/>
<feature type="signal peptide" evidence="2">
    <location>
        <begin position="1"/>
        <end position="19"/>
    </location>
</feature>
<dbReference type="PROSITE" id="PS51257">
    <property type="entry name" value="PROKAR_LIPOPROTEIN"/>
    <property type="match status" value="1"/>
</dbReference>
<protein>
    <submittedName>
        <fullName evidence="5">Efflux transporter, RND family, MFP subunit</fullName>
    </submittedName>
</protein>
<comment type="similarity">
    <text evidence="1">Belongs to the membrane fusion protein (MFP) (TC 8.A.1) family.</text>
</comment>
<dbReference type="STRING" id="485916.Dtox_1924"/>
<gene>
    <name evidence="5" type="ordered locus">Dtox_1924</name>
</gene>
<dbReference type="eggNOG" id="COG0845">
    <property type="taxonomic scope" value="Bacteria"/>
</dbReference>